<dbReference type="GO" id="GO:0035251">
    <property type="term" value="F:UDP-glucosyltransferase activity"/>
    <property type="evidence" value="ECO:0007669"/>
    <property type="project" value="InterPro"/>
</dbReference>
<dbReference type="AlphaFoldDB" id="A0A6P6T165"/>
<evidence type="ECO:0000256" key="1">
    <source>
        <dbReference type="ARBA" id="ARBA00022679"/>
    </source>
</evidence>
<evidence type="ECO:0000313" key="2">
    <source>
        <dbReference type="Proteomes" id="UP001652660"/>
    </source>
</evidence>
<keyword evidence="2" id="KW-1185">Reference proteome</keyword>
<dbReference type="Gene3D" id="3.40.50.2000">
    <property type="entry name" value="Glycogen Phosphorylase B"/>
    <property type="match status" value="1"/>
</dbReference>
<dbReference type="GeneID" id="113696553"/>
<protein>
    <submittedName>
        <fullName evidence="3">UDP-glycosyltransferase 71K1</fullName>
    </submittedName>
</protein>
<reference evidence="2" key="1">
    <citation type="journal article" date="2025" name="Foods">
        <title>Unveiling the Microbial Signatures of Arabica Coffee Cherries: Insights into Ripeness Specific Diversity, Functional Traits, and Implications for Quality and Safety.</title>
        <authorList>
            <consortium name="RefSeq"/>
            <person name="Tenea G.N."/>
            <person name="Cifuentes V."/>
            <person name="Reyes P."/>
            <person name="Cevallos-Vallejos M."/>
        </authorList>
    </citation>
    <scope>NUCLEOTIDE SEQUENCE [LARGE SCALE GENOMIC DNA]</scope>
</reference>
<dbReference type="RefSeq" id="XP_027071757.2">
    <property type="nucleotide sequence ID" value="XM_027215956.2"/>
</dbReference>
<dbReference type="InterPro" id="IPR002213">
    <property type="entry name" value="UDP_glucos_trans"/>
</dbReference>
<dbReference type="PANTHER" id="PTHR48048">
    <property type="entry name" value="GLYCOSYLTRANSFERASE"/>
    <property type="match status" value="1"/>
</dbReference>
<reference evidence="3" key="2">
    <citation type="submission" date="2025-08" db="UniProtKB">
        <authorList>
            <consortium name="RefSeq"/>
        </authorList>
    </citation>
    <scope>IDENTIFICATION</scope>
    <source>
        <tissue evidence="3">Leaves</tissue>
    </source>
</reference>
<gene>
    <name evidence="3" type="primary">LOC113696553</name>
</gene>
<dbReference type="CDD" id="cd03784">
    <property type="entry name" value="GT1_Gtf-like"/>
    <property type="match status" value="1"/>
</dbReference>
<keyword evidence="1" id="KW-0808">Transferase</keyword>
<dbReference type="SUPFAM" id="SSF53756">
    <property type="entry name" value="UDP-Glycosyltransferase/glycogen phosphorylase"/>
    <property type="match status" value="1"/>
</dbReference>
<dbReference type="Proteomes" id="UP001652660">
    <property type="component" value="Chromosome 6e"/>
</dbReference>
<accession>A0A6P6T165</accession>
<organism evidence="2 3">
    <name type="scientific">Coffea arabica</name>
    <name type="common">Arabian coffee</name>
    <dbReference type="NCBI Taxonomy" id="13443"/>
    <lineage>
        <taxon>Eukaryota</taxon>
        <taxon>Viridiplantae</taxon>
        <taxon>Streptophyta</taxon>
        <taxon>Embryophyta</taxon>
        <taxon>Tracheophyta</taxon>
        <taxon>Spermatophyta</taxon>
        <taxon>Magnoliopsida</taxon>
        <taxon>eudicotyledons</taxon>
        <taxon>Gunneridae</taxon>
        <taxon>Pentapetalae</taxon>
        <taxon>asterids</taxon>
        <taxon>lamiids</taxon>
        <taxon>Gentianales</taxon>
        <taxon>Rubiaceae</taxon>
        <taxon>Ixoroideae</taxon>
        <taxon>Gardenieae complex</taxon>
        <taxon>Bertiereae - Coffeeae clade</taxon>
        <taxon>Coffeeae</taxon>
        <taxon>Coffea</taxon>
    </lineage>
</organism>
<dbReference type="Pfam" id="PF00201">
    <property type="entry name" value="UDPGT"/>
    <property type="match status" value="1"/>
</dbReference>
<dbReference type="InterPro" id="IPR050481">
    <property type="entry name" value="UDP-glycosyltransf_plant"/>
</dbReference>
<name>A0A6P6T165_COFAR</name>
<sequence>MAIAVEQSGYRFLWSVRSPGSKDFTKPPGEYSSFSGILPEGFLERTQNRGLVCGWAPQVEVLAHEAVGDFVSHCGWNSTLESLWHGVPIATWPLYAEQQICAFELVSELELAVDLKMDYRMENAENLVKAEEIEKAVRCLMDTENPIRKRVREMKEISRKTIQDEGSSFISLGRLIEDIYESFFIHL</sequence>
<dbReference type="OrthoDB" id="5835829at2759"/>
<proteinExistence type="predicted"/>
<dbReference type="PANTHER" id="PTHR48048:SF83">
    <property type="entry name" value="GLYCOSYLTRANSFERASE"/>
    <property type="match status" value="1"/>
</dbReference>
<evidence type="ECO:0000313" key="3">
    <source>
        <dbReference type="RefSeq" id="XP_027071757.2"/>
    </source>
</evidence>